<keyword evidence="2" id="KW-1185">Reference proteome</keyword>
<gene>
    <name evidence="1" type="ORF">BIY21_19950</name>
</gene>
<dbReference type="RefSeq" id="WP_075652696.1">
    <property type="nucleotide sequence ID" value="NZ_AP019659.1"/>
</dbReference>
<protein>
    <recommendedName>
        <fullName evidence="3">Four helix bundle protein</fullName>
    </recommendedName>
</protein>
<accession>A0ABX3F6Y7</accession>
<organism evidence="1 2">
    <name type="scientific">Vibrio ponticus</name>
    <dbReference type="NCBI Taxonomy" id="265668"/>
    <lineage>
        <taxon>Bacteria</taxon>
        <taxon>Pseudomonadati</taxon>
        <taxon>Pseudomonadota</taxon>
        <taxon>Gammaproteobacteria</taxon>
        <taxon>Vibrionales</taxon>
        <taxon>Vibrionaceae</taxon>
        <taxon>Vibrio</taxon>
    </lineage>
</organism>
<sequence length="121" mass="13734">MNKAHFPELPSKIADPIATLYQLLDAQKEHSDSVGEQNSVLELQLSLQNVCHLARTAYLSSITPENRQALEKLIRKSFSFDGQLQAISQHYGWSQTIEAQMMVQMGLIIKVLSRENERLSH</sequence>
<evidence type="ECO:0000313" key="1">
    <source>
        <dbReference type="EMBL" id="OLQ84672.1"/>
    </source>
</evidence>
<comment type="caution">
    <text evidence="1">The sequence shown here is derived from an EMBL/GenBank/DDBJ whole genome shotgun (WGS) entry which is preliminary data.</text>
</comment>
<name>A0ABX3F6Y7_9VIBR</name>
<reference evidence="1 2" key="1">
    <citation type="submission" date="2016-09" db="EMBL/GenBank/DDBJ databases">
        <title>Genomic Taxonomy of the Vibrionaceae.</title>
        <authorList>
            <person name="Gonzalez-Castillo A."/>
            <person name="Gomez-Gil B."/>
            <person name="Enciso-Ibarra K."/>
        </authorList>
    </citation>
    <scope>NUCLEOTIDE SEQUENCE [LARGE SCALE GENOMIC DNA]</scope>
    <source>
        <strain evidence="1 2">CAIM 1731</strain>
    </source>
</reference>
<evidence type="ECO:0008006" key="3">
    <source>
        <dbReference type="Google" id="ProtNLM"/>
    </source>
</evidence>
<dbReference type="Proteomes" id="UP000186206">
    <property type="component" value="Unassembled WGS sequence"/>
</dbReference>
<evidence type="ECO:0000313" key="2">
    <source>
        <dbReference type="Proteomes" id="UP000186206"/>
    </source>
</evidence>
<dbReference type="EMBL" id="MJMI01000158">
    <property type="protein sequence ID" value="OLQ84672.1"/>
    <property type="molecule type" value="Genomic_DNA"/>
</dbReference>
<proteinExistence type="predicted"/>